<evidence type="ECO:0000313" key="2">
    <source>
        <dbReference type="EMBL" id="KAF4646696.1"/>
    </source>
</evidence>
<accession>A0A7J6KJH7</accession>
<comment type="caution">
    <text evidence="2">The sequence shown here is derived from an EMBL/GenBank/DDBJ whole genome shotgun (WGS) entry which is preliminary data.</text>
</comment>
<evidence type="ECO:0000259" key="1">
    <source>
        <dbReference type="PROSITE" id="PS50879"/>
    </source>
</evidence>
<dbReference type="PROSITE" id="PS50879">
    <property type="entry name" value="RNASE_H_1"/>
    <property type="match status" value="1"/>
</dbReference>
<dbReference type="Proteomes" id="UP000572268">
    <property type="component" value="Unassembled WGS sequence"/>
</dbReference>
<feature type="non-terminal residue" evidence="2">
    <location>
        <position position="135"/>
    </location>
</feature>
<feature type="domain" description="RNase H type-1" evidence="1">
    <location>
        <begin position="58"/>
        <end position="135"/>
    </location>
</feature>
<dbReference type="EMBL" id="JABAHT010002971">
    <property type="protein sequence ID" value="KAF4646696.1"/>
    <property type="molecule type" value="Genomic_DNA"/>
</dbReference>
<dbReference type="GO" id="GO:0004523">
    <property type="term" value="F:RNA-DNA hybrid ribonuclease activity"/>
    <property type="evidence" value="ECO:0007669"/>
    <property type="project" value="InterPro"/>
</dbReference>
<organism evidence="2 4">
    <name type="scientific">Perkinsus olseni</name>
    <name type="common">Perkinsus atlanticus</name>
    <dbReference type="NCBI Taxonomy" id="32597"/>
    <lineage>
        <taxon>Eukaryota</taxon>
        <taxon>Sar</taxon>
        <taxon>Alveolata</taxon>
        <taxon>Perkinsozoa</taxon>
        <taxon>Perkinsea</taxon>
        <taxon>Perkinsida</taxon>
        <taxon>Perkinsidae</taxon>
        <taxon>Perkinsus</taxon>
    </lineage>
</organism>
<proteinExistence type="predicted"/>
<dbReference type="SUPFAM" id="SSF53098">
    <property type="entry name" value="Ribonuclease H-like"/>
    <property type="match status" value="1"/>
</dbReference>
<sequence length="135" mass="14942">FYGAADVGRAEKHTDKPISESVRVRASKQWLHRDWDISKVETKALGRWGALGTVDSLCSAKRHIFCDGAVELAPFGRENAVVWFSYTRLPDHATVMQGELRGIEAAANRLTSTQDNPLRQAVIYSDSQAAIRAVT</sequence>
<reference evidence="4 5" key="1">
    <citation type="submission" date="2020-04" db="EMBL/GenBank/DDBJ databases">
        <title>Perkinsus olseni comparative genomics.</title>
        <authorList>
            <person name="Bogema D.R."/>
        </authorList>
    </citation>
    <scope>NUCLEOTIDE SEQUENCE [LARGE SCALE GENOMIC DNA]</scope>
    <source>
        <strain evidence="2">ATCC PRA-179</strain>
        <strain evidence="3">ATCC PRA-31</strain>
    </source>
</reference>
<name>A0A7J6KJH7_PEROL</name>
<dbReference type="AlphaFoldDB" id="A0A7J6KJH7"/>
<feature type="non-terminal residue" evidence="2">
    <location>
        <position position="1"/>
    </location>
</feature>
<evidence type="ECO:0000313" key="5">
    <source>
        <dbReference type="Proteomes" id="UP000572268"/>
    </source>
</evidence>
<protein>
    <recommendedName>
        <fullName evidence="1">RNase H type-1 domain-containing protein</fullName>
    </recommendedName>
</protein>
<dbReference type="Proteomes" id="UP000570595">
    <property type="component" value="Unassembled WGS sequence"/>
</dbReference>
<dbReference type="GO" id="GO:0003676">
    <property type="term" value="F:nucleic acid binding"/>
    <property type="evidence" value="ECO:0007669"/>
    <property type="project" value="InterPro"/>
</dbReference>
<evidence type="ECO:0000313" key="3">
    <source>
        <dbReference type="EMBL" id="KAF4646919.1"/>
    </source>
</evidence>
<dbReference type="InterPro" id="IPR012337">
    <property type="entry name" value="RNaseH-like_sf"/>
</dbReference>
<dbReference type="EMBL" id="JABANN010003004">
    <property type="protein sequence ID" value="KAF4646919.1"/>
    <property type="molecule type" value="Genomic_DNA"/>
</dbReference>
<dbReference type="Gene3D" id="3.30.420.10">
    <property type="entry name" value="Ribonuclease H-like superfamily/Ribonuclease H"/>
    <property type="match status" value="1"/>
</dbReference>
<gene>
    <name evidence="3" type="ORF">FOL46_005010</name>
    <name evidence="2" type="ORF">FOZ61_005313</name>
</gene>
<evidence type="ECO:0000313" key="4">
    <source>
        <dbReference type="Proteomes" id="UP000570595"/>
    </source>
</evidence>
<dbReference type="InterPro" id="IPR002156">
    <property type="entry name" value="RNaseH_domain"/>
</dbReference>
<dbReference type="InterPro" id="IPR036397">
    <property type="entry name" value="RNaseH_sf"/>
</dbReference>